<dbReference type="AlphaFoldDB" id="A0A1I3R3B3"/>
<organism evidence="2 3">
    <name type="scientific">Olleya namhaensis</name>
    <dbReference type="NCBI Taxonomy" id="1144750"/>
    <lineage>
        <taxon>Bacteria</taxon>
        <taxon>Pseudomonadati</taxon>
        <taxon>Bacteroidota</taxon>
        <taxon>Flavobacteriia</taxon>
        <taxon>Flavobacteriales</taxon>
        <taxon>Flavobacteriaceae</taxon>
    </lineage>
</organism>
<name>A0A1I3R3B3_9FLAO</name>
<gene>
    <name evidence="2" type="ORF">SAMN05443431_10798</name>
</gene>
<dbReference type="STRING" id="1144750.SAMN05443431_10798"/>
<evidence type="ECO:0000313" key="2">
    <source>
        <dbReference type="EMBL" id="SFJ40848.1"/>
    </source>
</evidence>
<proteinExistence type="predicted"/>
<feature type="coiled-coil region" evidence="1">
    <location>
        <begin position="37"/>
        <end position="64"/>
    </location>
</feature>
<keyword evidence="3" id="KW-1185">Reference proteome</keyword>
<reference evidence="3" key="1">
    <citation type="submission" date="2016-10" db="EMBL/GenBank/DDBJ databases">
        <authorList>
            <person name="Varghese N."/>
            <person name="Submissions S."/>
        </authorList>
    </citation>
    <scope>NUCLEOTIDE SEQUENCE [LARGE SCALE GENOMIC DNA]</scope>
    <source>
        <strain evidence="3">DSM 28881</strain>
    </source>
</reference>
<dbReference type="Proteomes" id="UP000199559">
    <property type="component" value="Unassembled WGS sequence"/>
</dbReference>
<sequence>MSDVRTCPTCGAKAKFKVKETIETYTAVQDDDAFKKIAQLKKAMNVFKVKAEALEQELEELKRS</sequence>
<keyword evidence="1" id="KW-0175">Coiled coil</keyword>
<dbReference type="EMBL" id="FORM01000007">
    <property type="protein sequence ID" value="SFJ40848.1"/>
    <property type="molecule type" value="Genomic_DNA"/>
</dbReference>
<evidence type="ECO:0000256" key="1">
    <source>
        <dbReference type="SAM" id="Coils"/>
    </source>
</evidence>
<evidence type="ECO:0000313" key="3">
    <source>
        <dbReference type="Proteomes" id="UP000199559"/>
    </source>
</evidence>
<protein>
    <submittedName>
        <fullName evidence="2">Uncharacterized protein</fullName>
    </submittedName>
</protein>
<dbReference type="RefSeq" id="WP_090840855.1">
    <property type="nucleotide sequence ID" value="NZ_FORM01000007.1"/>
</dbReference>
<accession>A0A1I3R3B3</accession>